<gene>
    <name evidence="1" type="ORF">H4W30_004409</name>
</gene>
<evidence type="ECO:0008006" key="3">
    <source>
        <dbReference type="Google" id="ProtNLM"/>
    </source>
</evidence>
<reference evidence="1 2" key="1">
    <citation type="submission" date="2020-10" db="EMBL/GenBank/DDBJ databases">
        <title>Sequencing the genomes of 1000 actinobacteria strains.</title>
        <authorList>
            <person name="Klenk H.-P."/>
        </authorList>
    </citation>
    <scope>NUCLEOTIDE SEQUENCE [LARGE SCALE GENOMIC DNA]</scope>
    <source>
        <strain evidence="1 2">DSM 46661</strain>
    </source>
</reference>
<protein>
    <recommendedName>
        <fullName evidence="3">ANTAR domain-containing protein</fullName>
    </recommendedName>
</protein>
<comment type="caution">
    <text evidence="1">The sequence shown here is derived from an EMBL/GenBank/DDBJ whole genome shotgun (WGS) entry which is preliminary data.</text>
</comment>
<accession>A0ABR9L9I0</accession>
<dbReference type="RefSeq" id="WP_264082865.1">
    <property type="nucleotide sequence ID" value="NZ_JADBEJ010000005.1"/>
</dbReference>
<keyword evidence="2" id="KW-1185">Reference proteome</keyword>
<organism evidence="1 2">
    <name type="scientific">Amycolatopsis roodepoortensis</name>
    <dbReference type="NCBI Taxonomy" id="700274"/>
    <lineage>
        <taxon>Bacteria</taxon>
        <taxon>Bacillati</taxon>
        <taxon>Actinomycetota</taxon>
        <taxon>Actinomycetes</taxon>
        <taxon>Pseudonocardiales</taxon>
        <taxon>Pseudonocardiaceae</taxon>
        <taxon>Amycolatopsis</taxon>
    </lineage>
</organism>
<sequence>MAVLIARGVSRERAGGELREMARRRHISLARCAALVARSA</sequence>
<evidence type="ECO:0000313" key="1">
    <source>
        <dbReference type="EMBL" id="MBE1577349.1"/>
    </source>
</evidence>
<evidence type="ECO:0000313" key="2">
    <source>
        <dbReference type="Proteomes" id="UP000656548"/>
    </source>
</evidence>
<dbReference type="EMBL" id="JADBEJ010000005">
    <property type="protein sequence ID" value="MBE1577349.1"/>
    <property type="molecule type" value="Genomic_DNA"/>
</dbReference>
<dbReference type="Proteomes" id="UP000656548">
    <property type="component" value="Unassembled WGS sequence"/>
</dbReference>
<proteinExistence type="predicted"/>
<name>A0ABR9L9I0_9PSEU</name>